<dbReference type="InterPro" id="IPR007921">
    <property type="entry name" value="CHAP_dom"/>
</dbReference>
<dbReference type="RefSeq" id="WP_243365723.1">
    <property type="nucleotide sequence ID" value="NZ_CP094348.1"/>
</dbReference>
<sequence length="351" mass="38195">MKKKLIFAATTATAAATAYTYQADAAEHKVQAGESLWSIANRYNTSVAQLKSLNNLSSNLIFPNQSLRISGTANYTRPTAVQQSNTSVVRAGNTYTVVSGDSLSLIAYRYNTSVSEIMRLNNLSGYLIFPGQRLKVSGTQATSNNVTSISRQVNNSTVRNSGTLTHTVRAGEYLSLIANRYGTSVAQIKSLNGLTSDLIFPNQRLIVKGNAVQTSQTVAVKPVASRAPVSTTVANIGTPVFNHSNLYDLGQCTWYVFNKRASIGKGISTYWWHARNWANGAIKDGYTVNRTPAYGAIAQTSDGYYGHVAFVERVNADGTVLVSEMNYATAPGVVGYRTLNQWQLSRYVFIH</sequence>
<gene>
    <name evidence="6" type="ORF">MRZ06_10275</name>
</gene>
<feature type="domain" description="LysM" evidence="5">
    <location>
        <begin position="93"/>
        <end position="136"/>
    </location>
</feature>
<reference evidence="6" key="1">
    <citation type="submission" date="2022-03" db="EMBL/GenBank/DDBJ databases">
        <authorList>
            <person name="Vrbovska V."/>
            <person name="Kovarovic V."/>
            <person name="Botka T."/>
            <person name="Pantucek R."/>
        </authorList>
    </citation>
    <scope>NUCLEOTIDE SEQUENCE</scope>
    <source>
        <strain evidence="6">CCM 2609</strain>
    </source>
</reference>
<dbReference type="Gene3D" id="3.90.1720.10">
    <property type="entry name" value="endopeptidase domain like (from Nostoc punctiforme)"/>
    <property type="match status" value="1"/>
</dbReference>
<dbReference type="PROSITE" id="PS51782">
    <property type="entry name" value="LYSM"/>
    <property type="match status" value="3"/>
</dbReference>
<feature type="domain" description="LysM" evidence="5">
    <location>
        <begin position="164"/>
        <end position="207"/>
    </location>
</feature>
<evidence type="ECO:0000256" key="2">
    <source>
        <dbReference type="ARBA" id="ARBA00022801"/>
    </source>
</evidence>
<dbReference type="InterPro" id="IPR018392">
    <property type="entry name" value="LysM"/>
</dbReference>
<evidence type="ECO:0000313" key="7">
    <source>
        <dbReference type="Proteomes" id="UP000830343"/>
    </source>
</evidence>
<dbReference type="PANTHER" id="PTHR33734">
    <property type="entry name" value="LYSM DOMAIN-CONTAINING GPI-ANCHORED PROTEIN 2"/>
    <property type="match status" value="1"/>
</dbReference>
<organism evidence="6 7">
    <name type="scientific">Macrococcus armenti</name>
    <dbReference type="NCBI Taxonomy" id="2875764"/>
    <lineage>
        <taxon>Bacteria</taxon>
        <taxon>Bacillati</taxon>
        <taxon>Bacillota</taxon>
        <taxon>Bacilli</taxon>
        <taxon>Bacillales</taxon>
        <taxon>Staphylococcaceae</taxon>
        <taxon>Macrococcus</taxon>
    </lineage>
</organism>
<feature type="domain" description="Peptidase C51" evidence="4">
    <location>
        <begin position="227"/>
        <end position="351"/>
    </location>
</feature>
<dbReference type="Gene3D" id="3.10.350.10">
    <property type="entry name" value="LysM domain"/>
    <property type="match status" value="3"/>
</dbReference>
<dbReference type="InterPro" id="IPR038765">
    <property type="entry name" value="Papain-like_cys_pep_sf"/>
</dbReference>
<dbReference type="Proteomes" id="UP000830343">
    <property type="component" value="Chromosome"/>
</dbReference>
<evidence type="ECO:0000259" key="5">
    <source>
        <dbReference type="PROSITE" id="PS51782"/>
    </source>
</evidence>
<keyword evidence="7" id="KW-1185">Reference proteome</keyword>
<keyword evidence="3" id="KW-0961">Cell wall biogenesis/degradation</keyword>
<evidence type="ECO:0000256" key="1">
    <source>
        <dbReference type="ARBA" id="ARBA00022729"/>
    </source>
</evidence>
<evidence type="ECO:0000259" key="4">
    <source>
        <dbReference type="PROSITE" id="PS50911"/>
    </source>
</evidence>
<dbReference type="SUPFAM" id="SSF54001">
    <property type="entry name" value="Cysteine proteinases"/>
    <property type="match status" value="1"/>
</dbReference>
<keyword evidence="2" id="KW-0378">Hydrolase</keyword>
<evidence type="ECO:0000313" key="6">
    <source>
        <dbReference type="EMBL" id="UOB20355.1"/>
    </source>
</evidence>
<dbReference type="InterPro" id="IPR036779">
    <property type="entry name" value="LysM_dom_sf"/>
</dbReference>
<dbReference type="SUPFAM" id="SSF54106">
    <property type="entry name" value="LysM domain"/>
    <property type="match status" value="3"/>
</dbReference>
<dbReference type="CDD" id="cd00118">
    <property type="entry name" value="LysM"/>
    <property type="match status" value="3"/>
</dbReference>
<evidence type="ECO:0000256" key="3">
    <source>
        <dbReference type="ARBA" id="ARBA00023316"/>
    </source>
</evidence>
<keyword evidence="1" id="KW-0732">Signal</keyword>
<protein>
    <submittedName>
        <fullName evidence="6">LysM peptidoglycan-binding domain-containing protein</fullName>
    </submittedName>
</protein>
<dbReference type="SMART" id="SM00257">
    <property type="entry name" value="LysM"/>
    <property type="match status" value="3"/>
</dbReference>
<accession>A0ABY3ZVF3</accession>
<dbReference type="PANTHER" id="PTHR33734:SF22">
    <property type="entry name" value="MEMBRANE-BOUND LYTIC MUREIN TRANSGLYCOSYLASE D"/>
    <property type="match status" value="1"/>
</dbReference>
<proteinExistence type="predicted"/>
<name>A0ABY3ZVF3_9STAP</name>
<dbReference type="PROSITE" id="PS50911">
    <property type="entry name" value="CHAP"/>
    <property type="match status" value="1"/>
</dbReference>
<feature type="domain" description="LysM" evidence="5">
    <location>
        <begin position="26"/>
        <end position="69"/>
    </location>
</feature>
<dbReference type="Pfam" id="PF01476">
    <property type="entry name" value="LysM"/>
    <property type="match status" value="3"/>
</dbReference>
<dbReference type="Pfam" id="PF05257">
    <property type="entry name" value="CHAP"/>
    <property type="match status" value="1"/>
</dbReference>
<dbReference type="EMBL" id="CP094348">
    <property type="protein sequence ID" value="UOB20355.1"/>
    <property type="molecule type" value="Genomic_DNA"/>
</dbReference>
<reference evidence="6" key="2">
    <citation type="submission" date="2022-04" db="EMBL/GenBank/DDBJ databases">
        <title>Antimicrobial genetic elements in methicillin-resistant Macrococcus armenti.</title>
        <authorList>
            <person name="Keller J.E."/>
            <person name="Schwendener S."/>
            <person name="Pantucek R."/>
            <person name="Perreten V."/>
        </authorList>
    </citation>
    <scope>NUCLEOTIDE SEQUENCE</scope>
    <source>
        <strain evidence="6">CCM 2609</strain>
    </source>
</reference>